<reference evidence="13" key="1">
    <citation type="journal article" date="2019" name="Int. J. Syst. Evol. Microbiol.">
        <title>The Global Catalogue of Microorganisms (GCM) 10K type strain sequencing project: providing services to taxonomists for standard genome sequencing and annotation.</title>
        <authorList>
            <consortium name="The Broad Institute Genomics Platform"/>
            <consortium name="The Broad Institute Genome Sequencing Center for Infectious Disease"/>
            <person name="Wu L."/>
            <person name="Ma J."/>
        </authorList>
    </citation>
    <scope>NUCLEOTIDE SEQUENCE [LARGE SCALE GENOMIC DNA]</scope>
    <source>
        <strain evidence="13">JCM 17130</strain>
    </source>
</reference>
<keyword evidence="4 12" id="KW-0808">Transferase</keyword>
<dbReference type="SUPFAM" id="SSF56601">
    <property type="entry name" value="beta-lactamase/transpeptidase-like"/>
    <property type="match status" value="1"/>
</dbReference>
<dbReference type="InterPro" id="IPR012338">
    <property type="entry name" value="Beta-lactam/transpept-like"/>
</dbReference>
<dbReference type="InterPro" id="IPR001264">
    <property type="entry name" value="Glyco_trans_51"/>
</dbReference>
<dbReference type="Gene3D" id="1.10.3810.10">
    <property type="entry name" value="Biosynthetic peptidoglycan transglycosylase-like"/>
    <property type="match status" value="1"/>
</dbReference>
<keyword evidence="1" id="KW-0121">Carboxypeptidase</keyword>
<dbReference type="InterPro" id="IPR050396">
    <property type="entry name" value="Glycosyltr_51/Transpeptidase"/>
</dbReference>
<evidence type="ECO:0000313" key="13">
    <source>
        <dbReference type="Proteomes" id="UP001597277"/>
    </source>
</evidence>
<comment type="catalytic activity">
    <reaction evidence="7">
        <text>Preferential cleavage: (Ac)2-L-Lys-D-Ala-|-D-Ala. Also transpeptidation of peptidyl-alanyl moieties that are N-acyl substituents of D-alanine.</text>
        <dbReference type="EC" id="3.4.16.4"/>
    </reaction>
</comment>
<protein>
    <submittedName>
        <fullName evidence="12">Transglycosylase domain-containing protein</fullName>
        <ecNumber evidence="12">2.4.-.-</ecNumber>
    </submittedName>
</protein>
<keyword evidence="5" id="KW-0378">Hydrolase</keyword>
<feature type="compositionally biased region" description="Acidic residues" evidence="9">
    <location>
        <begin position="668"/>
        <end position="714"/>
    </location>
</feature>
<keyword evidence="6" id="KW-0511">Multifunctional enzyme</keyword>
<dbReference type="GO" id="GO:0016757">
    <property type="term" value="F:glycosyltransferase activity"/>
    <property type="evidence" value="ECO:0007669"/>
    <property type="project" value="UniProtKB-KW"/>
</dbReference>
<evidence type="ECO:0000256" key="8">
    <source>
        <dbReference type="ARBA" id="ARBA00049902"/>
    </source>
</evidence>
<dbReference type="SUPFAM" id="SSF53955">
    <property type="entry name" value="Lysozyme-like"/>
    <property type="match status" value="1"/>
</dbReference>
<evidence type="ECO:0000313" key="12">
    <source>
        <dbReference type="EMBL" id="MFD1718532.1"/>
    </source>
</evidence>
<gene>
    <name evidence="12" type="ORF">ACFSE6_11850</name>
</gene>
<sequence>MARTPAHHRPRNAGSGGRRSGSTSKRRVLNYPRRGKGPVMRWLPGWRFVLGAFLTVVALGAGAFALAYATIDVPEPDDFALAESTTVYYADGETEMGSFAEVDRQAVPLDSLPEHVAHAVVASEDGSFYENPGVDARGLVRALWNNVRGLPTQGGSTLTQQYVERYYVGETTTSYIGKFRETILALKTDQSQTKEEILQNYLNTIYFGRGAYGIEVAAQEYFGKSASELNVSESALLAGVIPAPSAWDPANDPEAAEQRWNRVLNLMVEDGWLSQADREAAEFPETIAPNEENIYGGPNGYLLQMVRNELVNEAGMSEEEIDTRGLDIVTTIDERSQEAAVQAVDNLPEDRPENNHVALVSIDPRNGGVVALYGGPDFVEQGQNDATQSRAQGGSTFKPFTLVAALENGLTLDSTFPSYSPMEIEGYDFAVENFDSPVNRGYIDVTEATVNSVNTVYAQMNVEVGPENTVDVATRAGLPEDTPGLVATPSNVLGPASPRPIDLATAYATFASQGVRHDTHILGEVRDADGNTIYQPDTEGERVFDQDVMADATYAMQQVVERGTGVTASEIGRPAAGKTGSSNAYRSAWFSGFVPQLSTTVAMFQTGEDGSEEVLSGFGGQSIISGSTFPTQVWRDYMAVATEGMPIEEFPPRSEPVYTPPPVTEQPEAPEEPTEEETTEEPTLEEETSEEPTTEEPTTEEPTEEPSEPTDEPTDTPTESPTTPEPEPTQEPTQGPTDSGTGRGGSRGPFDDLLGGDDSDGG</sequence>
<evidence type="ECO:0000256" key="7">
    <source>
        <dbReference type="ARBA" id="ARBA00034000"/>
    </source>
</evidence>
<evidence type="ECO:0000256" key="5">
    <source>
        <dbReference type="ARBA" id="ARBA00022801"/>
    </source>
</evidence>
<comment type="catalytic activity">
    <reaction evidence="8">
        <text>[GlcNAc-(1-&gt;4)-Mur2Ac(oyl-L-Ala-gamma-D-Glu-L-Lys-D-Ala-D-Ala)](n)-di-trans,octa-cis-undecaprenyl diphosphate + beta-D-GlcNAc-(1-&gt;4)-Mur2Ac(oyl-L-Ala-gamma-D-Glu-L-Lys-D-Ala-D-Ala)-di-trans,octa-cis-undecaprenyl diphosphate = [GlcNAc-(1-&gt;4)-Mur2Ac(oyl-L-Ala-gamma-D-Glu-L-Lys-D-Ala-D-Ala)](n+1)-di-trans,octa-cis-undecaprenyl diphosphate + di-trans,octa-cis-undecaprenyl diphosphate + H(+)</text>
        <dbReference type="Rhea" id="RHEA:23708"/>
        <dbReference type="Rhea" id="RHEA-COMP:9602"/>
        <dbReference type="Rhea" id="RHEA-COMP:9603"/>
        <dbReference type="ChEBI" id="CHEBI:15378"/>
        <dbReference type="ChEBI" id="CHEBI:58405"/>
        <dbReference type="ChEBI" id="CHEBI:60033"/>
        <dbReference type="ChEBI" id="CHEBI:78435"/>
        <dbReference type="EC" id="2.4.99.28"/>
    </reaction>
</comment>
<dbReference type="Pfam" id="PF00912">
    <property type="entry name" value="Transgly"/>
    <property type="match status" value="1"/>
</dbReference>
<feature type="compositionally biased region" description="Basic residues" evidence="9">
    <location>
        <begin position="1"/>
        <end position="11"/>
    </location>
</feature>
<comment type="caution">
    <text evidence="12">The sequence shown here is derived from an EMBL/GenBank/DDBJ whole genome shotgun (WGS) entry which is preliminary data.</text>
</comment>
<name>A0ABW4L5S7_9MICO</name>
<feature type="domain" description="Glycosyl transferase family 51" evidence="11">
    <location>
        <begin position="96"/>
        <end position="267"/>
    </location>
</feature>
<dbReference type="InterPro" id="IPR023346">
    <property type="entry name" value="Lysozyme-like_dom_sf"/>
</dbReference>
<evidence type="ECO:0000256" key="3">
    <source>
        <dbReference type="ARBA" id="ARBA00022676"/>
    </source>
</evidence>
<feature type="compositionally biased region" description="Low complexity" evidence="9">
    <location>
        <begin position="730"/>
        <end position="740"/>
    </location>
</feature>
<evidence type="ECO:0000259" key="10">
    <source>
        <dbReference type="Pfam" id="PF00905"/>
    </source>
</evidence>
<dbReference type="Proteomes" id="UP001597277">
    <property type="component" value="Unassembled WGS sequence"/>
</dbReference>
<dbReference type="EC" id="2.4.-.-" evidence="12"/>
<dbReference type="Pfam" id="PF00905">
    <property type="entry name" value="Transpeptidase"/>
    <property type="match status" value="1"/>
</dbReference>
<feature type="region of interest" description="Disordered" evidence="9">
    <location>
        <begin position="647"/>
        <end position="762"/>
    </location>
</feature>
<accession>A0ABW4L5S7</accession>
<feature type="region of interest" description="Disordered" evidence="9">
    <location>
        <begin position="1"/>
        <end position="30"/>
    </location>
</feature>
<dbReference type="EMBL" id="JBHUEE010000006">
    <property type="protein sequence ID" value="MFD1718532.1"/>
    <property type="molecule type" value="Genomic_DNA"/>
</dbReference>
<keyword evidence="13" id="KW-1185">Reference proteome</keyword>
<evidence type="ECO:0000256" key="9">
    <source>
        <dbReference type="SAM" id="MobiDB-lite"/>
    </source>
</evidence>
<evidence type="ECO:0000256" key="1">
    <source>
        <dbReference type="ARBA" id="ARBA00022645"/>
    </source>
</evidence>
<evidence type="ECO:0000256" key="4">
    <source>
        <dbReference type="ARBA" id="ARBA00022679"/>
    </source>
</evidence>
<dbReference type="InterPro" id="IPR001460">
    <property type="entry name" value="PCN-bd_Tpept"/>
</dbReference>
<evidence type="ECO:0000256" key="6">
    <source>
        <dbReference type="ARBA" id="ARBA00023268"/>
    </source>
</evidence>
<keyword evidence="2" id="KW-0645">Protease</keyword>
<organism evidence="12 13">
    <name type="scientific">Georgenia deserti</name>
    <dbReference type="NCBI Taxonomy" id="2093781"/>
    <lineage>
        <taxon>Bacteria</taxon>
        <taxon>Bacillati</taxon>
        <taxon>Actinomycetota</taxon>
        <taxon>Actinomycetes</taxon>
        <taxon>Micrococcales</taxon>
        <taxon>Bogoriellaceae</taxon>
        <taxon>Georgenia</taxon>
    </lineage>
</organism>
<keyword evidence="3 12" id="KW-0328">Glycosyltransferase</keyword>
<dbReference type="InterPro" id="IPR036950">
    <property type="entry name" value="PBP_transglycosylase"/>
</dbReference>
<evidence type="ECO:0000256" key="2">
    <source>
        <dbReference type="ARBA" id="ARBA00022670"/>
    </source>
</evidence>
<dbReference type="RefSeq" id="WP_388007016.1">
    <property type="nucleotide sequence ID" value="NZ_JBHUEE010000006.1"/>
</dbReference>
<dbReference type="PANTHER" id="PTHR32282">
    <property type="entry name" value="BINDING PROTEIN TRANSPEPTIDASE, PUTATIVE-RELATED"/>
    <property type="match status" value="1"/>
</dbReference>
<dbReference type="PANTHER" id="PTHR32282:SF34">
    <property type="entry name" value="PENICILLIN-BINDING PROTEIN 1A"/>
    <property type="match status" value="1"/>
</dbReference>
<evidence type="ECO:0000259" key="11">
    <source>
        <dbReference type="Pfam" id="PF00912"/>
    </source>
</evidence>
<feature type="domain" description="Penicillin-binding protein transpeptidase" evidence="10">
    <location>
        <begin position="359"/>
        <end position="605"/>
    </location>
</feature>
<dbReference type="Gene3D" id="3.40.710.10">
    <property type="entry name" value="DD-peptidase/beta-lactamase superfamily"/>
    <property type="match status" value="1"/>
</dbReference>
<proteinExistence type="predicted"/>